<keyword evidence="3" id="KW-1185">Reference proteome</keyword>
<proteinExistence type="predicted"/>
<evidence type="ECO:0000256" key="1">
    <source>
        <dbReference type="SAM" id="MobiDB-lite"/>
    </source>
</evidence>
<evidence type="ECO:0000313" key="3">
    <source>
        <dbReference type="Proteomes" id="UP000824782"/>
    </source>
</evidence>
<feature type="region of interest" description="Disordered" evidence="1">
    <location>
        <begin position="36"/>
        <end position="145"/>
    </location>
</feature>
<feature type="region of interest" description="Disordered" evidence="1">
    <location>
        <begin position="167"/>
        <end position="188"/>
    </location>
</feature>
<accession>A0AAV7D2I3</accession>
<dbReference type="AlphaFoldDB" id="A0AAV7D2I3"/>
<evidence type="ECO:0000313" key="2">
    <source>
        <dbReference type="EMBL" id="KAG8591634.1"/>
    </source>
</evidence>
<sequence length="255" mass="26139">MGAKRRGGTRTPAAPLNRSSARGIGRFLMAAAAATQPAAAVAPTPALRPAPREAPATDGPRTDLPITDPPQMSAIEGVPEPEAAGQAASPRLHVAKMAGDRVPAGATASADAPTDFSTRHPGESSQLQPYEEAERHESGEGAASADESLQLHMGKLIRTVQVEAQVHTAPRSPSGGTILGTPQHQQSGPCSPLCVVTTMQAQGAVETPVEPYGPVGLPQEGPFTPSSGAGPSWAEQVELQQVRVGGRGDPQRGMV</sequence>
<gene>
    <name evidence="2" type="ORF">GDO81_000246</name>
</gene>
<feature type="compositionally biased region" description="Low complexity" evidence="1">
    <location>
        <begin position="36"/>
        <end position="57"/>
    </location>
</feature>
<dbReference type="EMBL" id="WNYA01000001">
    <property type="protein sequence ID" value="KAG8591634.1"/>
    <property type="molecule type" value="Genomic_DNA"/>
</dbReference>
<name>A0AAV7D2I3_ENGPU</name>
<reference evidence="2" key="1">
    <citation type="thesis" date="2020" institute="ProQuest LLC" country="789 East Eisenhower Parkway, Ann Arbor, MI, USA">
        <title>Comparative Genomics and Chromosome Evolution.</title>
        <authorList>
            <person name="Mudd A.B."/>
        </authorList>
    </citation>
    <scope>NUCLEOTIDE SEQUENCE</scope>
    <source>
        <strain evidence="2">237g6f4</strain>
        <tissue evidence="2">Blood</tissue>
    </source>
</reference>
<feature type="region of interest" description="Disordered" evidence="1">
    <location>
        <begin position="210"/>
        <end position="231"/>
    </location>
</feature>
<feature type="region of interest" description="Disordered" evidence="1">
    <location>
        <begin position="1"/>
        <end position="20"/>
    </location>
</feature>
<organism evidence="2 3">
    <name type="scientific">Engystomops pustulosus</name>
    <name type="common">Tungara frog</name>
    <name type="synonym">Physalaemus pustulosus</name>
    <dbReference type="NCBI Taxonomy" id="76066"/>
    <lineage>
        <taxon>Eukaryota</taxon>
        <taxon>Metazoa</taxon>
        <taxon>Chordata</taxon>
        <taxon>Craniata</taxon>
        <taxon>Vertebrata</taxon>
        <taxon>Euteleostomi</taxon>
        <taxon>Amphibia</taxon>
        <taxon>Batrachia</taxon>
        <taxon>Anura</taxon>
        <taxon>Neobatrachia</taxon>
        <taxon>Hyloidea</taxon>
        <taxon>Leptodactylidae</taxon>
        <taxon>Leiuperinae</taxon>
        <taxon>Engystomops</taxon>
    </lineage>
</organism>
<protein>
    <submittedName>
        <fullName evidence="2">Uncharacterized protein</fullName>
    </submittedName>
</protein>
<dbReference type="Proteomes" id="UP000824782">
    <property type="component" value="Unassembled WGS sequence"/>
</dbReference>
<comment type="caution">
    <text evidence="2">The sequence shown here is derived from an EMBL/GenBank/DDBJ whole genome shotgun (WGS) entry which is preliminary data.</text>
</comment>